<dbReference type="Pfam" id="PF01734">
    <property type="entry name" value="Patatin"/>
    <property type="match status" value="1"/>
</dbReference>
<evidence type="ECO:0000259" key="5">
    <source>
        <dbReference type="PROSITE" id="PS51635"/>
    </source>
</evidence>
<dbReference type="KEGG" id="lfc:LFE_2307"/>
<dbReference type="PATRIC" id="fig|1162668.3.peg.2738"/>
<dbReference type="OrthoDB" id="5290098at2"/>
<evidence type="ECO:0000313" key="7">
    <source>
        <dbReference type="Proteomes" id="UP000007382"/>
    </source>
</evidence>
<dbReference type="GO" id="GO:0016787">
    <property type="term" value="F:hydrolase activity"/>
    <property type="evidence" value="ECO:0007669"/>
    <property type="project" value="UniProtKB-UniRule"/>
</dbReference>
<dbReference type="STRING" id="1162668.LFE_2307"/>
<keyword evidence="3 4" id="KW-0443">Lipid metabolism</keyword>
<reference evidence="6 7" key="1">
    <citation type="journal article" date="2012" name="J. Bacteriol.">
        <title>Complete Genome Sequence of Leptospirillum ferrooxidans Strain C2-3, Isolated from a Fresh Volcanic Ash Deposit on the Island of Miyake, Japan.</title>
        <authorList>
            <person name="Fujimura R."/>
            <person name="Sato Y."/>
            <person name="Nishizawa T."/>
            <person name="Oshima K."/>
            <person name="Kim S.-W."/>
            <person name="Hattori M."/>
            <person name="Kamijo T."/>
            <person name="Ohta H."/>
        </authorList>
    </citation>
    <scope>NUCLEOTIDE SEQUENCE [LARGE SCALE GENOMIC DNA]</scope>
    <source>
        <strain evidence="6 7">C2-3</strain>
    </source>
</reference>
<dbReference type="EMBL" id="AP012342">
    <property type="protein sequence ID" value="BAM07979.1"/>
    <property type="molecule type" value="Genomic_DNA"/>
</dbReference>
<dbReference type="RefSeq" id="WP_014450462.1">
    <property type="nucleotide sequence ID" value="NC_017094.1"/>
</dbReference>
<feature type="active site" description="Nucleophile" evidence="4">
    <location>
        <position position="42"/>
    </location>
</feature>
<feature type="domain" description="PNPLA" evidence="5">
    <location>
        <begin position="9"/>
        <end position="169"/>
    </location>
</feature>
<keyword evidence="2 4" id="KW-0442">Lipid degradation</keyword>
<dbReference type="InterPro" id="IPR050301">
    <property type="entry name" value="NTE"/>
</dbReference>
<keyword evidence="1 4" id="KW-0378">Hydrolase</keyword>
<evidence type="ECO:0000256" key="4">
    <source>
        <dbReference type="PROSITE-ProRule" id="PRU01161"/>
    </source>
</evidence>
<feature type="active site" description="Proton acceptor" evidence="4">
    <location>
        <position position="156"/>
    </location>
</feature>
<comment type="caution">
    <text evidence="4">Lacks conserved residue(s) required for the propagation of feature annotation.</text>
</comment>
<evidence type="ECO:0000256" key="3">
    <source>
        <dbReference type="ARBA" id="ARBA00023098"/>
    </source>
</evidence>
<dbReference type="HOGENOM" id="CLU_047251_2_0_0"/>
<evidence type="ECO:0000256" key="2">
    <source>
        <dbReference type="ARBA" id="ARBA00022963"/>
    </source>
</evidence>
<feature type="short sequence motif" description="DGA/G" evidence="4">
    <location>
        <begin position="156"/>
        <end position="158"/>
    </location>
</feature>
<dbReference type="InterPro" id="IPR016035">
    <property type="entry name" value="Acyl_Trfase/lysoPLipase"/>
</dbReference>
<dbReference type="PANTHER" id="PTHR14226">
    <property type="entry name" value="NEUROPATHY TARGET ESTERASE/SWISS CHEESE D.MELANOGASTER"/>
    <property type="match status" value="1"/>
</dbReference>
<evidence type="ECO:0000313" key="6">
    <source>
        <dbReference type="EMBL" id="BAM07979.1"/>
    </source>
</evidence>
<protein>
    <submittedName>
        <fullName evidence="6">Putative patatin-like phospholipase</fullName>
    </submittedName>
</protein>
<keyword evidence="7" id="KW-1185">Reference proteome</keyword>
<accession>I0IRT0</accession>
<dbReference type="eggNOG" id="COG1752">
    <property type="taxonomic scope" value="Bacteria"/>
</dbReference>
<dbReference type="Proteomes" id="UP000007382">
    <property type="component" value="Chromosome"/>
</dbReference>
<dbReference type="PROSITE" id="PS51635">
    <property type="entry name" value="PNPLA"/>
    <property type="match status" value="1"/>
</dbReference>
<dbReference type="SUPFAM" id="SSF52151">
    <property type="entry name" value="FabD/lysophospholipase-like"/>
    <property type="match status" value="1"/>
</dbReference>
<dbReference type="AlphaFoldDB" id="I0IRT0"/>
<evidence type="ECO:0000256" key="1">
    <source>
        <dbReference type="ARBA" id="ARBA00022801"/>
    </source>
</evidence>
<dbReference type="Gene3D" id="3.40.1090.10">
    <property type="entry name" value="Cytosolic phospholipase A2 catalytic domain"/>
    <property type="match status" value="2"/>
</dbReference>
<sequence length="316" mass="34401">MARDFTIGLALGSGSARGWAHIGVIKALSRLGIEPDIICGTSVGALVGAAYASGKLEHLEKWALELTPKTIARYALISIGGGTFLSSDKLFPVFGEEVGSILIEELPKKFAAVATDLDSGEEVWIKRGPLVDAVSPSIALPGLFSPVAFGRRWLVDGGLVNPVPVTLCRAMGAEIVIAVNLNGDLVKRVRERVIPPAQTIPEEKETENREISFWENISSQFKSRFANGKSEPVPKDTPADVPRLLKVLASSINIMQDRITRSRMAGDPPDIVLSPRLSELGLLDFHRAQEAIREGEECVERMLPVINDTLFWEKEK</sequence>
<organism evidence="6 7">
    <name type="scientific">Leptospirillum ferrooxidans (strain C2-3)</name>
    <dbReference type="NCBI Taxonomy" id="1162668"/>
    <lineage>
        <taxon>Bacteria</taxon>
        <taxon>Pseudomonadati</taxon>
        <taxon>Nitrospirota</taxon>
        <taxon>Nitrospiria</taxon>
        <taxon>Nitrospirales</taxon>
        <taxon>Nitrospiraceae</taxon>
        <taxon>Leptospirillum</taxon>
    </lineage>
</organism>
<dbReference type="InterPro" id="IPR002641">
    <property type="entry name" value="PNPLA_dom"/>
</dbReference>
<gene>
    <name evidence="6" type="ordered locus">LFE_2307</name>
</gene>
<dbReference type="PANTHER" id="PTHR14226:SF76">
    <property type="entry name" value="NTE FAMILY PROTEIN RSSA"/>
    <property type="match status" value="1"/>
</dbReference>
<reference evidence="7" key="2">
    <citation type="submission" date="2012-03" db="EMBL/GenBank/DDBJ databases">
        <title>The complete genome sequence of the pioneer microbe on fresh volcanic deposit, Leptospirillum ferrooxidans strain C2-3.</title>
        <authorList>
            <person name="Fujimura R."/>
            <person name="Sato Y."/>
            <person name="Nishizawa T."/>
            <person name="Nanba K."/>
            <person name="Oshima K."/>
            <person name="Hattori M."/>
            <person name="Kamijo T."/>
            <person name="Ohta H."/>
        </authorList>
    </citation>
    <scope>NUCLEOTIDE SEQUENCE [LARGE SCALE GENOMIC DNA]</scope>
    <source>
        <strain evidence="7">C2-3</strain>
    </source>
</reference>
<proteinExistence type="predicted"/>
<feature type="short sequence motif" description="GXSXG" evidence="4">
    <location>
        <begin position="40"/>
        <end position="44"/>
    </location>
</feature>
<name>I0IRT0_LEPFC</name>
<dbReference type="GO" id="GO:0016042">
    <property type="term" value="P:lipid catabolic process"/>
    <property type="evidence" value="ECO:0007669"/>
    <property type="project" value="UniProtKB-UniRule"/>
</dbReference>